<dbReference type="InterPro" id="IPR036010">
    <property type="entry name" value="2Fe-2S_ferredoxin-like_sf"/>
</dbReference>
<dbReference type="InterPro" id="IPR010241">
    <property type="entry name" value="Fd_pln"/>
</dbReference>
<reference evidence="11" key="1">
    <citation type="journal article" date="2005" name="J. Mol. Biol.">
        <title>Complex protein targeting to dinoflagellate plastids.</title>
        <authorList>
            <person name="Patron N.J."/>
            <person name="Waller R.F."/>
            <person name="Archibald J.M."/>
            <person name="Keeling P.J."/>
        </authorList>
    </citation>
    <scope>NUCLEOTIDE SEQUENCE</scope>
</reference>
<dbReference type="Pfam" id="PF00111">
    <property type="entry name" value="Fer2"/>
    <property type="match status" value="1"/>
</dbReference>
<keyword evidence="7 8" id="KW-0411">Iron-sulfur</keyword>
<accession>Q5ENT3</accession>
<keyword evidence="4 8" id="KW-0479">Metal-binding</keyword>
<comment type="function">
    <text evidence="8">Ferredoxins are iron-sulfur proteins that transfer electrons in a wide variety of metabolic reactions.</text>
</comment>
<dbReference type="NCBIfam" id="TIGR02008">
    <property type="entry name" value="fdx_plant"/>
    <property type="match status" value="1"/>
</dbReference>
<evidence type="ECO:0000256" key="7">
    <source>
        <dbReference type="ARBA" id="ARBA00023014"/>
    </source>
</evidence>
<dbReference type="EMBL" id="AY826849">
    <property type="protein sequence ID" value="AAW79310.1"/>
    <property type="molecule type" value="mRNA"/>
</dbReference>
<comment type="similarity">
    <text evidence="1 8">Belongs to the 2Fe2S plant-type ferredoxin family.</text>
</comment>
<evidence type="ECO:0000256" key="8">
    <source>
        <dbReference type="RuleBase" id="RU364001"/>
    </source>
</evidence>
<feature type="domain" description="2Fe-2S ferredoxin-type" evidence="10">
    <location>
        <begin position="41"/>
        <end position="141"/>
    </location>
</feature>
<dbReference type="PANTHER" id="PTHR43112">
    <property type="entry name" value="FERREDOXIN"/>
    <property type="match status" value="1"/>
</dbReference>
<evidence type="ECO:0000256" key="5">
    <source>
        <dbReference type="ARBA" id="ARBA00022982"/>
    </source>
</evidence>
<dbReference type="SUPFAM" id="SSF54292">
    <property type="entry name" value="2Fe-2S ferredoxin-like"/>
    <property type="match status" value="1"/>
</dbReference>
<keyword evidence="3 8" id="KW-0001">2Fe-2S</keyword>
<dbReference type="InterPro" id="IPR012675">
    <property type="entry name" value="Beta-grasp_dom_sf"/>
</dbReference>
<dbReference type="AlphaFoldDB" id="Q5ENT3"/>
<evidence type="ECO:0000313" key="11">
    <source>
        <dbReference type="EMBL" id="AAW79310.1"/>
    </source>
</evidence>
<dbReference type="InterPro" id="IPR001041">
    <property type="entry name" value="2Fe-2S_ferredoxin-type"/>
</dbReference>
<name>Q5ENT3_ISOGA</name>
<comment type="cofactor">
    <cofactor evidence="8">
        <name>[2Fe-2S] cluster</name>
        <dbReference type="ChEBI" id="CHEBI:190135"/>
    </cofactor>
    <text evidence="8">Binds 1 [2Fe-2S] cluster.</text>
</comment>
<evidence type="ECO:0000259" key="10">
    <source>
        <dbReference type="PROSITE" id="PS51085"/>
    </source>
</evidence>
<dbReference type="GO" id="GO:0051537">
    <property type="term" value="F:2 iron, 2 sulfur cluster binding"/>
    <property type="evidence" value="ECO:0007669"/>
    <property type="project" value="UniProtKB-KW"/>
</dbReference>
<sequence length="169" mass="17772">SADEPPPHTMLSYLVAGLSLNAPVSKIGASRVARASPAQMYAVTLIDPSGTFNIECPNDTYILDKAEEDGIDLPYSCRAGACSTCAGKVTAGTIDQSDGSFLDDDQMGQGLLPHLCLVPHVGLHHRDAQGGGALLSSPPCPAPEVCRREGRYSASPGGRRTPCLRPRRD</sequence>
<evidence type="ECO:0000256" key="4">
    <source>
        <dbReference type="ARBA" id="ARBA00022723"/>
    </source>
</evidence>
<comment type="subcellular location">
    <subcellularLocation>
        <location evidence="8">Plastid</location>
        <location evidence="8">Chloroplast</location>
    </subcellularLocation>
</comment>
<evidence type="ECO:0000256" key="9">
    <source>
        <dbReference type="SAM" id="MobiDB-lite"/>
    </source>
</evidence>
<keyword evidence="2 8" id="KW-0813">Transport</keyword>
<dbReference type="Gene3D" id="3.10.20.30">
    <property type="match status" value="1"/>
</dbReference>
<dbReference type="InterPro" id="IPR006058">
    <property type="entry name" value="2Fe2S_fd_BS"/>
</dbReference>
<evidence type="ECO:0000256" key="6">
    <source>
        <dbReference type="ARBA" id="ARBA00023004"/>
    </source>
</evidence>
<dbReference type="GO" id="GO:0022900">
    <property type="term" value="P:electron transport chain"/>
    <property type="evidence" value="ECO:0007669"/>
    <property type="project" value="InterPro"/>
</dbReference>
<dbReference type="CDD" id="cd00207">
    <property type="entry name" value="fer2"/>
    <property type="match status" value="1"/>
</dbReference>
<dbReference type="PROSITE" id="PS51085">
    <property type="entry name" value="2FE2S_FER_2"/>
    <property type="match status" value="1"/>
</dbReference>
<evidence type="ECO:0000256" key="2">
    <source>
        <dbReference type="ARBA" id="ARBA00022448"/>
    </source>
</evidence>
<proteinExistence type="evidence at transcript level"/>
<protein>
    <recommendedName>
        <fullName evidence="8">Ferredoxin</fullName>
    </recommendedName>
</protein>
<dbReference type="GO" id="GO:0009507">
    <property type="term" value="C:chloroplast"/>
    <property type="evidence" value="ECO:0007669"/>
    <property type="project" value="UniProtKB-SubCell"/>
</dbReference>
<dbReference type="PANTHER" id="PTHR43112:SF3">
    <property type="entry name" value="FERREDOXIN-2, CHLOROPLASTIC"/>
    <property type="match status" value="1"/>
</dbReference>
<feature type="region of interest" description="Disordered" evidence="9">
    <location>
        <begin position="147"/>
        <end position="169"/>
    </location>
</feature>
<evidence type="ECO:0000256" key="1">
    <source>
        <dbReference type="ARBA" id="ARBA00007874"/>
    </source>
</evidence>
<keyword evidence="8" id="KW-0934">Plastid</keyword>
<dbReference type="GO" id="GO:0009055">
    <property type="term" value="F:electron transfer activity"/>
    <property type="evidence" value="ECO:0007669"/>
    <property type="project" value="InterPro"/>
</dbReference>
<keyword evidence="8" id="KW-0150">Chloroplast</keyword>
<organism evidence="11">
    <name type="scientific">Isochrysis galbana</name>
    <name type="common">Marine planktonic alga</name>
    <dbReference type="NCBI Taxonomy" id="37099"/>
    <lineage>
        <taxon>Eukaryota</taxon>
        <taxon>Haptista</taxon>
        <taxon>Haptophyta</taxon>
        <taxon>Prymnesiophyceae</taxon>
        <taxon>Isochrysidales</taxon>
        <taxon>Isochrysidaceae</taxon>
        <taxon>Isochrysis</taxon>
    </lineage>
</organism>
<keyword evidence="5 8" id="KW-0249">Electron transport</keyword>
<keyword evidence="6 8" id="KW-0408">Iron</keyword>
<dbReference type="PROSITE" id="PS00197">
    <property type="entry name" value="2FE2S_FER_1"/>
    <property type="match status" value="1"/>
</dbReference>
<evidence type="ECO:0000256" key="3">
    <source>
        <dbReference type="ARBA" id="ARBA00022714"/>
    </source>
</evidence>
<dbReference type="GO" id="GO:0046872">
    <property type="term" value="F:metal ion binding"/>
    <property type="evidence" value="ECO:0007669"/>
    <property type="project" value="UniProtKB-KW"/>
</dbReference>
<feature type="non-terminal residue" evidence="11">
    <location>
        <position position="1"/>
    </location>
</feature>